<keyword evidence="2" id="KW-0812">Transmembrane</keyword>
<proteinExistence type="predicted"/>
<comment type="caution">
    <text evidence="3">The sequence shown here is derived from an EMBL/GenBank/DDBJ whole genome shotgun (WGS) entry which is preliminary data.</text>
</comment>
<evidence type="ECO:0000256" key="2">
    <source>
        <dbReference type="SAM" id="Phobius"/>
    </source>
</evidence>
<name>A0ABS9A6H2_9GAMM</name>
<dbReference type="EMBL" id="JABFTX010000003">
    <property type="protein sequence ID" value="MCE8004423.1"/>
    <property type="molecule type" value="Genomic_DNA"/>
</dbReference>
<protein>
    <submittedName>
        <fullName evidence="3">Uncharacterized protein</fullName>
    </submittedName>
</protein>
<evidence type="ECO:0000313" key="4">
    <source>
        <dbReference type="Proteomes" id="UP001320168"/>
    </source>
</evidence>
<keyword evidence="4" id="KW-1185">Reference proteome</keyword>
<dbReference type="Gene3D" id="3.40.50.300">
    <property type="entry name" value="P-loop containing nucleotide triphosphate hydrolases"/>
    <property type="match status" value="1"/>
</dbReference>
<organism evidence="3 4">
    <name type="scientific">Billgrantia ethanolica</name>
    <dbReference type="NCBI Taxonomy" id="2733486"/>
    <lineage>
        <taxon>Bacteria</taxon>
        <taxon>Pseudomonadati</taxon>
        <taxon>Pseudomonadota</taxon>
        <taxon>Gammaproteobacteria</taxon>
        <taxon>Oceanospirillales</taxon>
        <taxon>Halomonadaceae</taxon>
        <taxon>Billgrantia</taxon>
    </lineage>
</organism>
<dbReference type="InterPro" id="IPR027417">
    <property type="entry name" value="P-loop_NTPase"/>
</dbReference>
<reference evidence="3 4" key="1">
    <citation type="journal article" date="2021" name="Front. Microbiol.">
        <title>Aerobic Denitrification and Heterotrophic Sulfur Oxidation in the Genus Halomonas Revealed by Six Novel Species Characterizations and Genome-Based Analysis.</title>
        <authorList>
            <person name="Wang L."/>
            <person name="Shao Z."/>
        </authorList>
    </citation>
    <scope>NUCLEOTIDE SEQUENCE [LARGE SCALE GENOMIC DNA]</scope>
    <source>
        <strain evidence="3 4">MCCC 1A11081</strain>
    </source>
</reference>
<keyword evidence="1" id="KW-0175">Coiled coil</keyword>
<dbReference type="RefSeq" id="WP_234271029.1">
    <property type="nucleotide sequence ID" value="NZ_JABFTX010000003.1"/>
</dbReference>
<feature type="coiled-coil region" evidence="1">
    <location>
        <begin position="116"/>
        <end position="210"/>
    </location>
</feature>
<sequence>MNNAQDFSKLYRNVELQVSQALLDISSVKISHPTGNAHLESIKSQLNDIKNRFNSEINYLEEHAEWEKFTIAFFGETNAGKSTLIESLRIIFNERQRCSLIQSNRSTTEEMRASFNEETDELIENLSARYAIYERQITSLASDVARLTDIAKNQNEALQRNGETLLEENAALQHASKALRQDHASLTRNIEKLKQEKETLKAEHDANLLKEKSNALLKQRRAKRQMIIGITAAATIGFFTGVLSITLMV</sequence>
<keyword evidence="2" id="KW-1133">Transmembrane helix</keyword>
<gene>
    <name evidence="3" type="ORF">HOP53_16465</name>
</gene>
<evidence type="ECO:0000256" key="1">
    <source>
        <dbReference type="SAM" id="Coils"/>
    </source>
</evidence>
<keyword evidence="2" id="KW-0472">Membrane</keyword>
<evidence type="ECO:0000313" key="3">
    <source>
        <dbReference type="EMBL" id="MCE8004423.1"/>
    </source>
</evidence>
<dbReference type="SUPFAM" id="SSF52540">
    <property type="entry name" value="P-loop containing nucleoside triphosphate hydrolases"/>
    <property type="match status" value="1"/>
</dbReference>
<feature type="transmembrane region" description="Helical" evidence="2">
    <location>
        <begin position="226"/>
        <end position="248"/>
    </location>
</feature>
<accession>A0ABS9A6H2</accession>
<dbReference type="Proteomes" id="UP001320168">
    <property type="component" value="Unassembled WGS sequence"/>
</dbReference>